<dbReference type="Proteomes" id="UP000249248">
    <property type="component" value="Unassembled WGS sequence"/>
</dbReference>
<name>A0A2W1N279_9FLAO</name>
<proteinExistence type="predicted"/>
<organism evidence="1 2">
    <name type="scientific">Putridiphycobacter roseus</name>
    <dbReference type="NCBI Taxonomy" id="2219161"/>
    <lineage>
        <taxon>Bacteria</taxon>
        <taxon>Pseudomonadati</taxon>
        <taxon>Bacteroidota</taxon>
        <taxon>Flavobacteriia</taxon>
        <taxon>Flavobacteriales</taxon>
        <taxon>Crocinitomicaceae</taxon>
        <taxon>Putridiphycobacter</taxon>
    </lineage>
</organism>
<dbReference type="EMBL" id="QKSB01000005">
    <property type="protein sequence ID" value="PZE17061.1"/>
    <property type="molecule type" value="Genomic_DNA"/>
</dbReference>
<reference evidence="1 2" key="1">
    <citation type="submission" date="2018-06" db="EMBL/GenBank/DDBJ databases">
        <title>The draft genome sequence of Crocinitomix sp. SM1701.</title>
        <authorList>
            <person name="Zhang X."/>
        </authorList>
    </citation>
    <scope>NUCLEOTIDE SEQUENCE [LARGE SCALE GENOMIC DNA]</scope>
    <source>
        <strain evidence="1 2">SM1701</strain>
    </source>
</reference>
<dbReference type="RefSeq" id="WP_111063185.1">
    <property type="nucleotide sequence ID" value="NZ_JBHUCU010000032.1"/>
</dbReference>
<gene>
    <name evidence="1" type="ORF">DNU06_09970</name>
</gene>
<protein>
    <recommendedName>
        <fullName evidence="3">STAS/SEC14 domain-containing protein</fullName>
    </recommendedName>
</protein>
<evidence type="ECO:0008006" key="3">
    <source>
        <dbReference type="Google" id="ProtNLM"/>
    </source>
</evidence>
<dbReference type="OrthoDB" id="1467853at2"/>
<comment type="caution">
    <text evidence="1">The sequence shown here is derived from an EMBL/GenBank/DDBJ whole genome shotgun (WGS) entry which is preliminary data.</text>
</comment>
<accession>A0A2W1N279</accession>
<keyword evidence="2" id="KW-1185">Reference proteome</keyword>
<dbReference type="AlphaFoldDB" id="A0A2W1N279"/>
<evidence type="ECO:0000313" key="1">
    <source>
        <dbReference type="EMBL" id="PZE17061.1"/>
    </source>
</evidence>
<sequence>MSKVNIPCATIEKVGDHIIFAKFVNNYQLDLPDVIQFNNEIDKLIPSGNIFAVIDTNNKLINPTNKAQYYLAKKGAFAQRCQCACLIIHGLPNRAFAKLSTWFYRPKFNVKVIKTLAEANTLIEASQLQIGKLN</sequence>
<evidence type="ECO:0000313" key="2">
    <source>
        <dbReference type="Proteomes" id="UP000249248"/>
    </source>
</evidence>